<gene>
    <name evidence="1" type="ORF">FN846DRAFT_913565</name>
</gene>
<comment type="caution">
    <text evidence="1">The sequence shown here is derived from an EMBL/GenBank/DDBJ whole genome shotgun (WGS) entry which is preliminary data.</text>
</comment>
<sequence length="356" mass="40114">MATGNVSEWLLREVLDKAARVFLSQPAYFSARHWGKNDIGGNAIVHSSETPSGVETRLRTKSRHRKYARALSRTIEPGTWKQRHISLLRIDLNYRPDTPYAEVLEPNIDTSAYSALLATLTDPVSIPHYYHEAPCPRRDGMLRVYSTVQLLDDYCWNMGGGTTNLVIPFLSAVVSFVALHISPVQRVVVKPMRHDQMLAKTLGLEHPHFPPTDWIPRCSIWTCRTGDEYPLFAVVCPKTWTSCFSEETAYLLSMAQESFTRCATLNDCTPIVLTAHGARAYLLQMSLSRKALMARNHAVENKGRLRPIRDIGEGVTVIVRGRWDLTQAEQRVAFMRAVLGLLRDLESSAAQGYQGF</sequence>
<keyword evidence="2" id="KW-1185">Reference proteome</keyword>
<reference evidence="1 2" key="1">
    <citation type="submission" date="2019-09" db="EMBL/GenBank/DDBJ databases">
        <title>Draft genome of the ectomycorrhizal ascomycete Sphaerosporella brunnea.</title>
        <authorList>
            <consortium name="DOE Joint Genome Institute"/>
            <person name="Benucci G.M."/>
            <person name="Marozzi G."/>
            <person name="Antonielli L."/>
            <person name="Sanchez S."/>
            <person name="Marco P."/>
            <person name="Wang X."/>
            <person name="Falini L.B."/>
            <person name="Barry K."/>
            <person name="Haridas S."/>
            <person name="Lipzen A."/>
            <person name="Labutti K."/>
            <person name="Grigoriev I.V."/>
            <person name="Murat C."/>
            <person name="Martin F."/>
            <person name="Albertini E."/>
            <person name="Donnini D."/>
            <person name="Bonito G."/>
        </authorList>
    </citation>
    <scope>NUCLEOTIDE SEQUENCE [LARGE SCALE GENOMIC DNA]</scope>
    <source>
        <strain evidence="1 2">Sb_GMNB300</strain>
    </source>
</reference>
<dbReference type="Proteomes" id="UP000326924">
    <property type="component" value="Unassembled WGS sequence"/>
</dbReference>
<dbReference type="AlphaFoldDB" id="A0A5J5EEU5"/>
<protein>
    <submittedName>
        <fullName evidence="1">Uncharacterized protein</fullName>
    </submittedName>
</protein>
<dbReference type="InParanoid" id="A0A5J5EEU5"/>
<dbReference type="EMBL" id="VXIS01000394">
    <property type="protein sequence ID" value="KAA8893864.1"/>
    <property type="molecule type" value="Genomic_DNA"/>
</dbReference>
<proteinExistence type="predicted"/>
<accession>A0A5J5EEU5</accession>
<evidence type="ECO:0000313" key="2">
    <source>
        <dbReference type="Proteomes" id="UP000326924"/>
    </source>
</evidence>
<name>A0A5J5EEU5_9PEZI</name>
<evidence type="ECO:0000313" key="1">
    <source>
        <dbReference type="EMBL" id="KAA8893864.1"/>
    </source>
</evidence>
<organism evidence="1 2">
    <name type="scientific">Sphaerosporella brunnea</name>
    <dbReference type="NCBI Taxonomy" id="1250544"/>
    <lineage>
        <taxon>Eukaryota</taxon>
        <taxon>Fungi</taxon>
        <taxon>Dikarya</taxon>
        <taxon>Ascomycota</taxon>
        <taxon>Pezizomycotina</taxon>
        <taxon>Pezizomycetes</taxon>
        <taxon>Pezizales</taxon>
        <taxon>Pyronemataceae</taxon>
        <taxon>Sphaerosporella</taxon>
    </lineage>
</organism>